<evidence type="ECO:0000256" key="1">
    <source>
        <dbReference type="ARBA" id="ARBA00004401"/>
    </source>
</evidence>
<dbReference type="SUPFAM" id="SSF51306">
    <property type="entry name" value="LexA/Signal peptidase"/>
    <property type="match status" value="1"/>
</dbReference>
<keyword evidence="5" id="KW-1185">Reference proteome</keyword>
<sequence length="164" mass="17325">MTAVLLVLLASALGVGGGVVAAGRALRVVEVHGESMEPGLWSGDRVLVRRVRPGRSRRPGRPGRSGLFVRRVRRVRRGDIVVISRVGPGEGVALDGGTNLVIKRAAAVAGDPIPPGFEALGETRVPPGRLLVLGDNPSRSTDSRQWGLLPESRITGVVLRRLNA</sequence>
<feature type="domain" description="Peptidase S26" evidence="3">
    <location>
        <begin position="14"/>
        <end position="113"/>
    </location>
</feature>
<evidence type="ECO:0000256" key="2">
    <source>
        <dbReference type="ARBA" id="ARBA00009370"/>
    </source>
</evidence>
<proteinExistence type="inferred from homology"/>
<dbReference type="PANTHER" id="PTHR43390:SF1">
    <property type="entry name" value="CHLOROPLAST PROCESSING PEPTIDASE"/>
    <property type="match status" value="1"/>
</dbReference>
<dbReference type="RefSeq" id="WP_191051685.1">
    <property type="nucleotide sequence ID" value="NZ_JACXRZ010000007.1"/>
</dbReference>
<dbReference type="EMBL" id="JACXRZ010000007">
    <property type="protein sequence ID" value="MBD3144106.1"/>
    <property type="molecule type" value="Genomic_DNA"/>
</dbReference>
<dbReference type="CDD" id="cd06530">
    <property type="entry name" value="S26_SPase_I"/>
    <property type="match status" value="1"/>
</dbReference>
<comment type="caution">
    <text evidence="4">The sequence shown here is derived from an EMBL/GenBank/DDBJ whole genome shotgun (WGS) entry which is preliminary data.</text>
</comment>
<evidence type="ECO:0000313" key="4">
    <source>
        <dbReference type="EMBL" id="MBD3144106.1"/>
    </source>
</evidence>
<evidence type="ECO:0000259" key="3">
    <source>
        <dbReference type="Pfam" id="PF10502"/>
    </source>
</evidence>
<gene>
    <name evidence="4" type="ORF">IEQ31_13040</name>
</gene>
<dbReference type="Pfam" id="PF10502">
    <property type="entry name" value="Peptidase_S26"/>
    <property type="match status" value="2"/>
</dbReference>
<reference evidence="4 5" key="1">
    <citation type="submission" date="2020-09" db="EMBL/GenBank/DDBJ databases">
        <title>Actinomycete isolated from the Camponotus japonicus Mayr.</title>
        <authorList>
            <person name="Gong X."/>
        </authorList>
    </citation>
    <scope>NUCLEOTIDE SEQUENCE [LARGE SCALE GENOMIC DNA]</scope>
    <source>
        <strain evidence="4 5">2C-HV3</strain>
    </source>
</reference>
<dbReference type="PANTHER" id="PTHR43390">
    <property type="entry name" value="SIGNAL PEPTIDASE I"/>
    <property type="match status" value="1"/>
</dbReference>
<feature type="domain" description="Peptidase S26" evidence="3">
    <location>
        <begin position="121"/>
        <end position="158"/>
    </location>
</feature>
<name>A0ABR8L5U8_9ACTN</name>
<dbReference type="InterPro" id="IPR019533">
    <property type="entry name" value="Peptidase_S26"/>
</dbReference>
<dbReference type="InterPro" id="IPR036286">
    <property type="entry name" value="LexA/Signal_pep-like_sf"/>
</dbReference>
<dbReference type="PRINTS" id="PR00727">
    <property type="entry name" value="LEADERPTASE"/>
</dbReference>
<accession>A0ABR8L5U8</accession>
<dbReference type="Proteomes" id="UP000653231">
    <property type="component" value="Unassembled WGS sequence"/>
</dbReference>
<dbReference type="InterPro" id="IPR000223">
    <property type="entry name" value="Pept_S26A_signal_pept_1"/>
</dbReference>
<comment type="subcellular location">
    <subcellularLocation>
        <location evidence="1">Cell membrane</location>
        <topology evidence="1">Single-pass type II membrane protein</topology>
    </subcellularLocation>
</comment>
<evidence type="ECO:0000313" key="5">
    <source>
        <dbReference type="Proteomes" id="UP000653231"/>
    </source>
</evidence>
<protein>
    <recommendedName>
        <fullName evidence="3">Peptidase S26 domain-containing protein</fullName>
    </recommendedName>
</protein>
<organism evidence="4 5">
    <name type="scientific">Microbispora bryophytorum subsp. camponoti</name>
    <dbReference type="NCBI Taxonomy" id="1677852"/>
    <lineage>
        <taxon>Bacteria</taxon>
        <taxon>Bacillati</taxon>
        <taxon>Actinomycetota</taxon>
        <taxon>Actinomycetes</taxon>
        <taxon>Streptosporangiales</taxon>
        <taxon>Streptosporangiaceae</taxon>
        <taxon>Microbispora</taxon>
    </lineage>
</organism>
<comment type="similarity">
    <text evidence="2">Belongs to the peptidase S26 family.</text>
</comment>
<dbReference type="Gene3D" id="2.10.109.10">
    <property type="entry name" value="Umud Fragment, subunit A"/>
    <property type="match status" value="1"/>
</dbReference>